<name>A0A1G4WZM5_9MYCO</name>
<dbReference type="EMBL" id="FMUB01000016">
    <property type="protein sequence ID" value="SCX32925.1"/>
    <property type="molecule type" value="Genomic_DNA"/>
</dbReference>
<proteinExistence type="predicted"/>
<dbReference type="AlphaFoldDB" id="A0A1G4WZM5"/>
<gene>
    <name evidence="1" type="ORF">SAMN02799620_05745</name>
</gene>
<accession>A0A1G4WZM5</accession>
<dbReference type="STRING" id="1502745.SAMN02799620_05745"/>
<reference evidence="2" key="1">
    <citation type="submission" date="2016-10" db="EMBL/GenBank/DDBJ databases">
        <authorList>
            <person name="Varghese N."/>
            <person name="Submissions S."/>
        </authorList>
    </citation>
    <scope>NUCLEOTIDE SEQUENCE [LARGE SCALE GENOMIC DNA]</scope>
    <source>
        <strain evidence="2">UNC267MFSha1.1M11</strain>
    </source>
</reference>
<sequence>MSNTASAATQPAGKVAEATQTLAAKPTAQVANLDEAMAKSWH</sequence>
<evidence type="ECO:0000313" key="2">
    <source>
        <dbReference type="Proteomes" id="UP000199707"/>
    </source>
</evidence>
<protein>
    <submittedName>
        <fullName evidence="1">Uncharacterized protein</fullName>
    </submittedName>
</protein>
<organism evidence="1 2">
    <name type="scientific">Mycolicibacterium fluoranthenivorans</name>
    <dbReference type="NCBI Taxonomy" id="258505"/>
    <lineage>
        <taxon>Bacteria</taxon>
        <taxon>Bacillati</taxon>
        <taxon>Actinomycetota</taxon>
        <taxon>Actinomycetes</taxon>
        <taxon>Mycobacteriales</taxon>
        <taxon>Mycobacteriaceae</taxon>
        <taxon>Mycolicibacterium</taxon>
    </lineage>
</organism>
<dbReference type="Proteomes" id="UP000199707">
    <property type="component" value="Unassembled WGS sequence"/>
</dbReference>
<evidence type="ECO:0000313" key="1">
    <source>
        <dbReference type="EMBL" id="SCX32925.1"/>
    </source>
</evidence>